<accession>Q0S2A6</accession>
<proteinExistence type="predicted"/>
<dbReference type="KEGG" id="rha:RHA1_ro06557"/>
<protein>
    <submittedName>
        <fullName evidence="1">Uncharacterized protein</fullName>
    </submittedName>
</protein>
<reference evidence="2" key="1">
    <citation type="journal article" date="2006" name="Proc. Natl. Acad. Sci. U.S.A.">
        <title>The complete genome of Rhodococcus sp. RHA1 provides insights into a catabolic powerhouse.</title>
        <authorList>
            <person name="McLeod M.P."/>
            <person name="Warren R.L."/>
            <person name="Hsiao W.W.L."/>
            <person name="Araki N."/>
            <person name="Myhre M."/>
            <person name="Fernandes C."/>
            <person name="Miyazawa D."/>
            <person name="Wong W."/>
            <person name="Lillquist A.L."/>
            <person name="Wang D."/>
            <person name="Dosanjh M."/>
            <person name="Hara H."/>
            <person name="Petrescu A."/>
            <person name="Morin R.D."/>
            <person name="Yang G."/>
            <person name="Stott J.M."/>
            <person name="Schein J.E."/>
            <person name="Shin H."/>
            <person name="Smailus D."/>
            <person name="Siddiqui A.S."/>
            <person name="Marra M.A."/>
            <person name="Jones S.J.M."/>
            <person name="Holt R."/>
            <person name="Brinkman F.S.L."/>
            <person name="Miyauchi K."/>
            <person name="Fukuda M."/>
            <person name="Davies J.E."/>
            <person name="Mohn W.W."/>
            <person name="Eltis L.D."/>
        </authorList>
    </citation>
    <scope>NUCLEOTIDE SEQUENCE [LARGE SCALE GENOMIC DNA]</scope>
    <source>
        <strain evidence="2">RHA1</strain>
    </source>
</reference>
<dbReference type="EMBL" id="CP000431">
    <property type="protein sequence ID" value="ABG98330.1"/>
    <property type="molecule type" value="Genomic_DNA"/>
</dbReference>
<dbReference type="OrthoDB" id="9930579at2"/>
<dbReference type="RefSeq" id="WP_011598409.1">
    <property type="nucleotide sequence ID" value="NC_008268.1"/>
</dbReference>
<organism evidence="1 2">
    <name type="scientific">Rhodococcus jostii (strain RHA1)</name>
    <dbReference type="NCBI Taxonomy" id="101510"/>
    <lineage>
        <taxon>Bacteria</taxon>
        <taxon>Bacillati</taxon>
        <taxon>Actinomycetota</taxon>
        <taxon>Actinomycetes</taxon>
        <taxon>Mycobacteriales</taxon>
        <taxon>Nocardiaceae</taxon>
        <taxon>Rhodococcus</taxon>
    </lineage>
</organism>
<evidence type="ECO:0000313" key="2">
    <source>
        <dbReference type="Proteomes" id="UP000008710"/>
    </source>
</evidence>
<dbReference type="HOGENOM" id="CLU_2737386_0_0_11"/>
<dbReference type="PATRIC" id="fig|101510.16.peg.6613"/>
<dbReference type="Proteomes" id="UP000008710">
    <property type="component" value="Chromosome"/>
</dbReference>
<evidence type="ECO:0000313" key="1">
    <source>
        <dbReference type="EMBL" id="ABG98330.1"/>
    </source>
</evidence>
<sequence length="71" mass="8298">MSRYERPATFEAWWERHGQQYEAAVIEGGGTPWPLDPEKRAETAKRLGLPDDTNPMTLREALWMRRNRKAA</sequence>
<gene>
    <name evidence="1" type="ordered locus">RHA1_ro06557</name>
</gene>
<dbReference type="AlphaFoldDB" id="Q0S2A6"/>
<name>Q0S2A6_RHOJR</name>